<dbReference type="InterPro" id="IPR020094">
    <property type="entry name" value="TruA/RsuA/RluB/E/F_N"/>
</dbReference>
<evidence type="ECO:0000256" key="2">
    <source>
        <dbReference type="ARBA" id="ARBA00022884"/>
    </source>
</evidence>
<dbReference type="GO" id="GO:0003723">
    <property type="term" value="F:RNA binding"/>
    <property type="evidence" value="ECO:0007669"/>
    <property type="project" value="UniProtKB-KW"/>
</dbReference>
<dbReference type="GO" id="GO:0000455">
    <property type="term" value="P:enzyme-directed rRNA pseudouridine synthesis"/>
    <property type="evidence" value="ECO:0007669"/>
    <property type="project" value="UniProtKB-ARBA"/>
</dbReference>
<dbReference type="RefSeq" id="WP_065969365.1">
    <property type="nucleotide sequence ID" value="NZ_CP080624.1"/>
</dbReference>
<comment type="caution">
    <text evidence="7">The sequence shown here is derived from an EMBL/GenBank/DDBJ whole genome shotgun (WGS) entry which is preliminary data.</text>
</comment>
<dbReference type="InterPro" id="IPR000748">
    <property type="entry name" value="PsdUridine_synth_RsuA/RluB/E/F"/>
</dbReference>
<dbReference type="EMBL" id="PSYR01000002">
    <property type="protein sequence ID" value="RCN56007.1"/>
    <property type="molecule type" value="Genomic_DNA"/>
</dbReference>
<dbReference type="GO" id="GO:0160139">
    <property type="term" value="F:23S rRNA pseudouridine(2605) synthase activity"/>
    <property type="evidence" value="ECO:0007669"/>
    <property type="project" value="UniProtKB-EC"/>
</dbReference>
<evidence type="ECO:0000313" key="7">
    <source>
        <dbReference type="EMBL" id="RCN56007.1"/>
    </source>
</evidence>
<dbReference type="EC" id="5.4.99.-" evidence="6"/>
<dbReference type="InterPro" id="IPR018496">
    <property type="entry name" value="PsdUridine_synth_RsuA/RluB_CS"/>
</dbReference>
<dbReference type="Pfam" id="PF00849">
    <property type="entry name" value="PseudoU_synth_2"/>
    <property type="match status" value="1"/>
</dbReference>
<dbReference type="SMART" id="SM00363">
    <property type="entry name" value="S4"/>
    <property type="match status" value="1"/>
</dbReference>
<evidence type="ECO:0000256" key="5">
    <source>
        <dbReference type="ARBA" id="ARBA00037383"/>
    </source>
</evidence>
<dbReference type="CDD" id="cd02556">
    <property type="entry name" value="PseudoU_synth_RluB"/>
    <property type="match status" value="1"/>
</dbReference>
<protein>
    <recommendedName>
        <fullName evidence="6">Pseudouridine synthase</fullName>
        <ecNumber evidence="6">5.4.99.-</ecNumber>
    </recommendedName>
</protein>
<dbReference type="InterPro" id="IPR050343">
    <property type="entry name" value="RsuA_PseudoU_synthase"/>
</dbReference>
<dbReference type="PANTHER" id="PTHR47683:SF3">
    <property type="entry name" value="RIBOSOMAL LARGE SUBUNIT PSEUDOURIDINE SYNTHASE B"/>
    <property type="match status" value="1"/>
</dbReference>
<keyword evidence="3 6" id="KW-0413">Isomerase</keyword>
<keyword evidence="2" id="KW-0694">RNA-binding</keyword>
<dbReference type="InterPro" id="IPR020103">
    <property type="entry name" value="PsdUridine_synth_cat_dom_sf"/>
</dbReference>
<dbReference type="SUPFAM" id="SSF55120">
    <property type="entry name" value="Pseudouridine synthase"/>
    <property type="match status" value="1"/>
</dbReference>
<dbReference type="STRING" id="163359.A9R16_09400"/>
<proteinExistence type="inferred from homology"/>
<evidence type="ECO:0000313" key="8">
    <source>
        <dbReference type="Proteomes" id="UP000253250"/>
    </source>
</evidence>
<dbReference type="InterPro" id="IPR042092">
    <property type="entry name" value="PsdUridine_s_RsuA/RluB/E/F_cat"/>
</dbReference>
<dbReference type="FunFam" id="3.10.290.10:FF:000003">
    <property type="entry name" value="Pseudouridine synthase"/>
    <property type="match status" value="1"/>
</dbReference>
<evidence type="ECO:0000256" key="1">
    <source>
        <dbReference type="ARBA" id="ARBA00008348"/>
    </source>
</evidence>
<comment type="similarity">
    <text evidence="1 6">Belongs to the pseudouridine synthase RsuA family.</text>
</comment>
<sequence length="249" mass="27326">MSEKLQKVLAQRGLGSRREMERIISAGRVKVDGRVATLGERVDPSGDIVVDGWRLGHRPLPKGRVLIYHKMTGEMCTRSDPGGRPLVFDKLPAIRQGRWVAVGRLDINSSGLMLFTTDGELAARLMHPSTGVVRRYAVRVLGRASPDAFTQLTRGIMLEDGMARFTEMKDAGGDGANHWYHVAIMEGRKREVRRLFAAAGLVVSRLIRIGYGPVDLPRTLRPGCSRPLAAPAVAELYTVAGLVAPQKPR</sequence>
<dbReference type="SUPFAM" id="SSF55174">
    <property type="entry name" value="Alpha-L RNA-binding motif"/>
    <property type="match status" value="1"/>
</dbReference>
<dbReference type="PANTHER" id="PTHR47683">
    <property type="entry name" value="PSEUDOURIDINE SYNTHASE FAMILY PROTEIN-RELATED"/>
    <property type="match status" value="1"/>
</dbReference>
<comment type="catalytic activity">
    <reaction evidence="4">
        <text>uridine(2605) in 23S rRNA = pseudouridine(2605) in 23S rRNA</text>
        <dbReference type="Rhea" id="RHEA:42520"/>
        <dbReference type="Rhea" id="RHEA-COMP:10095"/>
        <dbReference type="Rhea" id="RHEA-COMP:10096"/>
        <dbReference type="ChEBI" id="CHEBI:65314"/>
        <dbReference type="ChEBI" id="CHEBI:65315"/>
        <dbReference type="EC" id="5.4.99.22"/>
    </reaction>
</comment>
<dbReference type="InterPro" id="IPR006145">
    <property type="entry name" value="PsdUridine_synth_RsuA/RluA"/>
</dbReference>
<dbReference type="Gene3D" id="3.10.290.10">
    <property type="entry name" value="RNA-binding S4 domain"/>
    <property type="match status" value="1"/>
</dbReference>
<dbReference type="OrthoDB" id="9807213at2"/>
<dbReference type="NCBIfam" id="TIGR00093">
    <property type="entry name" value="pseudouridine synthase"/>
    <property type="match status" value="1"/>
</dbReference>
<dbReference type="InterPro" id="IPR036986">
    <property type="entry name" value="S4_RNA-bd_sf"/>
</dbReference>
<keyword evidence="8" id="KW-1185">Reference proteome</keyword>
<gene>
    <name evidence="7" type="ORF">C4900_08945</name>
</gene>
<accession>A0A1C2G2Y6</accession>
<dbReference type="Gene3D" id="3.30.70.580">
    <property type="entry name" value="Pseudouridine synthase I, catalytic domain, N-terminal subdomain"/>
    <property type="match status" value="1"/>
</dbReference>
<dbReference type="AlphaFoldDB" id="A0A1C2G2Y6"/>
<dbReference type="Gene3D" id="3.30.70.1560">
    <property type="entry name" value="Alpha-L RNA-binding motif"/>
    <property type="match status" value="1"/>
</dbReference>
<reference evidence="7 8" key="1">
    <citation type="submission" date="2018-02" db="EMBL/GenBank/DDBJ databases">
        <title>Insights into the biology of acidophilic members of the Acidiferrobacteraceae family derived from comparative genomic analyses.</title>
        <authorList>
            <person name="Issotta F."/>
            <person name="Thyssen C."/>
            <person name="Mena C."/>
            <person name="Moya A."/>
            <person name="Bellenberg S."/>
            <person name="Sproer C."/>
            <person name="Covarrubias P.C."/>
            <person name="Sand W."/>
            <person name="Quatrini R."/>
            <person name="Vera M."/>
        </authorList>
    </citation>
    <scope>NUCLEOTIDE SEQUENCE [LARGE SCALE GENOMIC DNA]</scope>
    <source>
        <strain evidence="8">m-1</strain>
    </source>
</reference>
<dbReference type="Proteomes" id="UP000253250">
    <property type="component" value="Unassembled WGS sequence"/>
</dbReference>
<name>A0A1C2G2Y6_9GAMM</name>
<dbReference type="Pfam" id="PF01479">
    <property type="entry name" value="S4"/>
    <property type="match status" value="1"/>
</dbReference>
<dbReference type="PROSITE" id="PS01149">
    <property type="entry name" value="PSI_RSU"/>
    <property type="match status" value="1"/>
</dbReference>
<organism evidence="7 8">
    <name type="scientific">Acidiferrobacter thiooxydans</name>
    <dbReference type="NCBI Taxonomy" id="163359"/>
    <lineage>
        <taxon>Bacteria</taxon>
        <taxon>Pseudomonadati</taxon>
        <taxon>Pseudomonadota</taxon>
        <taxon>Gammaproteobacteria</taxon>
        <taxon>Acidiferrobacterales</taxon>
        <taxon>Acidiferrobacteraceae</taxon>
        <taxon>Acidiferrobacter</taxon>
    </lineage>
</organism>
<evidence type="ECO:0000256" key="4">
    <source>
        <dbReference type="ARBA" id="ARBA00036944"/>
    </source>
</evidence>
<evidence type="ECO:0000256" key="6">
    <source>
        <dbReference type="RuleBase" id="RU003887"/>
    </source>
</evidence>
<comment type="function">
    <text evidence="5">Responsible for synthesis of pseudouridine from uracil-2605 in 23S ribosomal RNA.</text>
</comment>
<dbReference type="CDD" id="cd00165">
    <property type="entry name" value="S4"/>
    <property type="match status" value="1"/>
</dbReference>
<dbReference type="PROSITE" id="PS50889">
    <property type="entry name" value="S4"/>
    <property type="match status" value="1"/>
</dbReference>
<evidence type="ECO:0000256" key="3">
    <source>
        <dbReference type="ARBA" id="ARBA00023235"/>
    </source>
</evidence>
<dbReference type="InterPro" id="IPR002942">
    <property type="entry name" value="S4_RNA-bd"/>
</dbReference>